<dbReference type="PANTHER" id="PTHR10796">
    <property type="entry name" value="PATCHED-RELATED"/>
    <property type="match status" value="1"/>
</dbReference>
<feature type="transmembrane region" description="Helical" evidence="7">
    <location>
        <begin position="388"/>
        <end position="415"/>
    </location>
</feature>
<dbReference type="GO" id="GO:0018996">
    <property type="term" value="P:molting cycle, collagen and cuticulin-based cuticle"/>
    <property type="evidence" value="ECO:0007669"/>
    <property type="project" value="TreeGrafter"/>
</dbReference>
<keyword evidence="4 7" id="KW-1133">Transmembrane helix</keyword>
<keyword evidence="5 7" id="KW-0472">Membrane</keyword>
<proteinExistence type="evidence at transcript level"/>
<feature type="transmembrane region" description="Helical" evidence="7">
    <location>
        <begin position="261"/>
        <end position="278"/>
    </location>
</feature>
<feature type="transmembrane region" description="Helical" evidence="7">
    <location>
        <begin position="689"/>
        <end position="709"/>
    </location>
</feature>
<dbReference type="SUPFAM" id="SSF82866">
    <property type="entry name" value="Multidrug efflux transporter AcrB transmembrane domain"/>
    <property type="match status" value="2"/>
</dbReference>
<dbReference type="AlphaFoldDB" id="F1KW94"/>
<evidence type="ECO:0000313" key="9">
    <source>
        <dbReference type="EMBL" id="ADY42148.1"/>
    </source>
</evidence>
<keyword evidence="3 7" id="KW-0812">Transmembrane</keyword>
<sequence length="839" mass="94860">MYEELTKLFDKANQRIALAVSTHPKYFLLVSFILTALSSASLFNCTLEEDIHKSFSPPNSRASREEAIHMRFFNVTSSPQRAIILFYAKDGSSMLNKANMDEMLRIDQILRQTIEALDENGKRPCEPMCTLNAPFFLFWKELEKAQKNLLDNETDSEFLFDFPSSILYGHEFFLGINMFGVRTADTVFANRSRITHVTTVALWYFSQVNTAERKQKLEETVVELFEMSKAKNASPLIQFDIFDDQIANREMMRGAVEATKLMIIGFFLLLVFVFVVVWRKVGWHRSLPSIVLAAVLSPFLAATVAFGALAWFNFQFYSIMCVTPFLILGIGVDDAFIMLQSWTHFRTIICKKERLSKVFVEIGPSITITSLTNMIAFGIGYLTPTPQMSMFCLCTSLACLVDYILTFTLFAPILYMSADCNDEYISGEKVRQEESGSKWTANYSRFLCSPYGKLSAILILIVLYTLSAIGVLSMKSTFEPTKAFPSDSPLSDSLEGIRSIFSEYFPLQIIVSNPPNISNPKEYNDFYEMVTSLESVRFSYGRNRTLLFLKAYEKFDRKTFDVLSAFGLIGETHYSPSYDNLPFFLEQIDNPPTVQITRDQKGKAKLEAFQMTLIASNMSELSNRAVYVDECRRVLLRYPNFNATVFDGDSAVLDLILTVKTDLIGSITVTVLCMAIVCFFFVSSRISVLFITFTISSICFTLVGTLSWWGADMDPVTMVDVLIATGFSVDYTAHIAYKFCKGQGNAEKRIEQSLNEMCEPMMQAGISTLLCMFPLIFVPTYAILAFAKTIFAVVGLGLLHGIFLLPVLLASISYETDVDELPHKGNVDELERRKEHLLL</sequence>
<organism evidence="9">
    <name type="scientific">Ascaris suum</name>
    <name type="common">Pig roundworm</name>
    <name type="synonym">Ascaris lumbricoides</name>
    <dbReference type="NCBI Taxonomy" id="6253"/>
    <lineage>
        <taxon>Eukaryota</taxon>
        <taxon>Metazoa</taxon>
        <taxon>Ecdysozoa</taxon>
        <taxon>Nematoda</taxon>
        <taxon>Chromadorea</taxon>
        <taxon>Rhabditida</taxon>
        <taxon>Spirurina</taxon>
        <taxon>Ascaridomorpha</taxon>
        <taxon>Ascaridoidea</taxon>
        <taxon>Ascarididae</taxon>
        <taxon>Ascaris</taxon>
    </lineage>
</organism>
<dbReference type="Pfam" id="PF02460">
    <property type="entry name" value="Patched"/>
    <property type="match status" value="1"/>
</dbReference>
<dbReference type="EMBL" id="JI166929">
    <property type="protein sequence ID" value="ADY42148.1"/>
    <property type="molecule type" value="mRNA"/>
</dbReference>
<feature type="transmembrane region" description="Helical" evidence="7">
    <location>
        <begin position="790"/>
        <end position="814"/>
    </location>
</feature>
<evidence type="ECO:0000256" key="7">
    <source>
        <dbReference type="SAM" id="Phobius"/>
    </source>
</evidence>
<feature type="transmembrane region" description="Helical" evidence="7">
    <location>
        <begin position="663"/>
        <end position="682"/>
    </location>
</feature>
<evidence type="ECO:0000256" key="1">
    <source>
        <dbReference type="ARBA" id="ARBA00004141"/>
    </source>
</evidence>
<dbReference type="PANTHER" id="PTHR10796:SF108">
    <property type="entry name" value="SSD DOMAIN-CONTAINING PROTEIN"/>
    <property type="match status" value="1"/>
</dbReference>
<accession>F1KW94</accession>
<evidence type="ECO:0000256" key="3">
    <source>
        <dbReference type="ARBA" id="ARBA00022692"/>
    </source>
</evidence>
<evidence type="ECO:0000256" key="2">
    <source>
        <dbReference type="ARBA" id="ARBA00005585"/>
    </source>
</evidence>
<feature type="transmembrane region" description="Helical" evidence="7">
    <location>
        <begin position="358"/>
        <end position="382"/>
    </location>
</feature>
<evidence type="ECO:0000256" key="4">
    <source>
        <dbReference type="ARBA" id="ARBA00022989"/>
    </source>
</evidence>
<evidence type="ECO:0000259" key="8">
    <source>
        <dbReference type="PROSITE" id="PS50156"/>
    </source>
</evidence>
<reference evidence="9" key="1">
    <citation type="journal article" date="2011" name="Genome Res.">
        <title>Deep small RNA sequencing from the nematode Ascaris reveals conservation, functional diversification, and novel developmental profiles.</title>
        <authorList>
            <person name="Wang J."/>
            <person name="Czech B."/>
            <person name="Crunk A."/>
            <person name="Wallace A."/>
            <person name="Mitreva M."/>
            <person name="Hannon G.J."/>
            <person name="Davis R.E."/>
        </authorList>
    </citation>
    <scope>NUCLEOTIDE SEQUENCE</scope>
</reference>
<comment type="similarity">
    <text evidence="2">Belongs to the patched family.</text>
</comment>
<keyword evidence="6" id="KW-0325">Glycoprotein</keyword>
<dbReference type="GO" id="GO:0030659">
    <property type="term" value="C:cytoplasmic vesicle membrane"/>
    <property type="evidence" value="ECO:0007669"/>
    <property type="project" value="TreeGrafter"/>
</dbReference>
<feature type="transmembrane region" description="Helical" evidence="7">
    <location>
        <begin position="317"/>
        <end position="337"/>
    </location>
</feature>
<feature type="transmembrane region" description="Helical" evidence="7">
    <location>
        <begin position="761"/>
        <end position="784"/>
    </location>
</feature>
<feature type="domain" description="SSD" evidence="8">
    <location>
        <begin position="258"/>
        <end position="416"/>
    </location>
</feature>
<dbReference type="InterPro" id="IPR000731">
    <property type="entry name" value="SSD"/>
</dbReference>
<dbReference type="Gene3D" id="1.20.1640.10">
    <property type="entry name" value="Multidrug efflux transporter AcrB transmembrane domain"/>
    <property type="match status" value="2"/>
</dbReference>
<dbReference type="PROSITE" id="PS50156">
    <property type="entry name" value="SSD"/>
    <property type="match status" value="1"/>
</dbReference>
<evidence type="ECO:0000256" key="5">
    <source>
        <dbReference type="ARBA" id="ARBA00023136"/>
    </source>
</evidence>
<dbReference type="InterPro" id="IPR048634">
    <property type="entry name" value="SecD_SecF_C"/>
</dbReference>
<dbReference type="GO" id="GO:0006897">
    <property type="term" value="P:endocytosis"/>
    <property type="evidence" value="ECO:0007669"/>
    <property type="project" value="TreeGrafter"/>
</dbReference>
<dbReference type="GO" id="GO:0005886">
    <property type="term" value="C:plasma membrane"/>
    <property type="evidence" value="ECO:0007669"/>
    <property type="project" value="TreeGrafter"/>
</dbReference>
<dbReference type="Pfam" id="PF02355">
    <property type="entry name" value="SecD_SecF_C"/>
    <property type="match status" value="1"/>
</dbReference>
<dbReference type="InterPro" id="IPR003392">
    <property type="entry name" value="PTHD_SSD"/>
</dbReference>
<dbReference type="InterPro" id="IPR051697">
    <property type="entry name" value="Patched_domain-protein"/>
</dbReference>
<feature type="transmembrane region" description="Helical" evidence="7">
    <location>
        <begin position="290"/>
        <end position="311"/>
    </location>
</feature>
<protein>
    <submittedName>
        <fullName evidence="9">Patched-related protein 9</fullName>
    </submittedName>
</protein>
<comment type="subcellular location">
    <subcellularLocation>
        <location evidence="1">Membrane</location>
        <topology evidence="1">Multi-pass membrane protein</topology>
    </subcellularLocation>
</comment>
<name>F1KW94_ASCSU</name>
<feature type="transmembrane region" description="Helical" evidence="7">
    <location>
        <begin position="454"/>
        <end position="474"/>
    </location>
</feature>
<evidence type="ECO:0000256" key="6">
    <source>
        <dbReference type="ARBA" id="ARBA00023180"/>
    </source>
</evidence>